<comment type="caution">
    <text evidence="4">The sequence shown here is derived from an EMBL/GenBank/DDBJ whole genome shotgun (WGS) entry which is preliminary data.</text>
</comment>
<feature type="compositionally biased region" description="Low complexity" evidence="2">
    <location>
        <begin position="67"/>
        <end position="111"/>
    </location>
</feature>
<reference evidence="4" key="1">
    <citation type="submission" date="2023-06" db="EMBL/GenBank/DDBJ databases">
        <title>Genome-scale phylogeny and comparative genomics of the fungal order Sordariales.</title>
        <authorList>
            <consortium name="Lawrence Berkeley National Laboratory"/>
            <person name="Hensen N."/>
            <person name="Bonometti L."/>
            <person name="Westerberg I."/>
            <person name="Brannstrom I.O."/>
            <person name="Guillou S."/>
            <person name="Cros-Aarteil S."/>
            <person name="Calhoun S."/>
            <person name="Haridas S."/>
            <person name="Kuo A."/>
            <person name="Mondo S."/>
            <person name="Pangilinan J."/>
            <person name="Riley R."/>
            <person name="LaButti K."/>
            <person name="Andreopoulos B."/>
            <person name="Lipzen A."/>
            <person name="Chen C."/>
            <person name="Yanf M."/>
            <person name="Daum C."/>
            <person name="Ng V."/>
            <person name="Clum A."/>
            <person name="Steindorff A."/>
            <person name="Ohm R."/>
            <person name="Martin F."/>
            <person name="Silar P."/>
            <person name="Natvig D."/>
            <person name="Lalanne C."/>
            <person name="Gautier V."/>
            <person name="Ament-velasquez S.L."/>
            <person name="Kruys A."/>
            <person name="Hutchinson M.I."/>
            <person name="Powell A.J."/>
            <person name="Barry K."/>
            <person name="Miller A.N."/>
            <person name="Grigoriev I.V."/>
            <person name="Debuchy R."/>
            <person name="Gladieux P."/>
            <person name="Thoren M.H."/>
            <person name="Johannesson H."/>
        </authorList>
    </citation>
    <scope>NUCLEOTIDE SEQUENCE</scope>
    <source>
        <strain evidence="4">SMH3391-2</strain>
    </source>
</reference>
<dbReference type="InterPro" id="IPR053175">
    <property type="entry name" value="DHMBA_Reg_Transcription_Factor"/>
</dbReference>
<gene>
    <name evidence="4" type="ORF">B0T17DRAFT_494130</name>
</gene>
<feature type="domain" description="Zn(2)-C6 fungal-type" evidence="3">
    <location>
        <begin position="10"/>
        <end position="38"/>
    </location>
</feature>
<dbReference type="PROSITE" id="PS50048">
    <property type="entry name" value="ZN2_CY6_FUNGAL_2"/>
    <property type="match status" value="1"/>
</dbReference>
<keyword evidence="5" id="KW-1185">Reference proteome</keyword>
<dbReference type="AlphaFoldDB" id="A0AA39WU08"/>
<organism evidence="4 5">
    <name type="scientific">Bombardia bombarda</name>
    <dbReference type="NCBI Taxonomy" id="252184"/>
    <lineage>
        <taxon>Eukaryota</taxon>
        <taxon>Fungi</taxon>
        <taxon>Dikarya</taxon>
        <taxon>Ascomycota</taxon>
        <taxon>Pezizomycotina</taxon>
        <taxon>Sordariomycetes</taxon>
        <taxon>Sordariomycetidae</taxon>
        <taxon>Sordariales</taxon>
        <taxon>Lasiosphaeriaceae</taxon>
        <taxon>Bombardia</taxon>
    </lineage>
</organism>
<dbReference type="CDD" id="cd00067">
    <property type="entry name" value="GAL4"/>
    <property type="match status" value="1"/>
</dbReference>
<dbReference type="Proteomes" id="UP001174934">
    <property type="component" value="Unassembled WGS sequence"/>
</dbReference>
<dbReference type="Pfam" id="PF00172">
    <property type="entry name" value="Zn_clus"/>
    <property type="match status" value="1"/>
</dbReference>
<dbReference type="Gene3D" id="4.10.240.10">
    <property type="entry name" value="Zn(2)-C6 fungal-type DNA-binding domain"/>
    <property type="match status" value="1"/>
</dbReference>
<dbReference type="PANTHER" id="PTHR38791:SF5">
    <property type="entry name" value="TRANSCRIPTION FACTOR DBAG-RELATED"/>
    <property type="match status" value="1"/>
</dbReference>
<evidence type="ECO:0000256" key="1">
    <source>
        <dbReference type="ARBA" id="ARBA00023242"/>
    </source>
</evidence>
<accession>A0AA39WU08</accession>
<dbReference type="SUPFAM" id="SSF57701">
    <property type="entry name" value="Zn2/Cys6 DNA-binding domain"/>
    <property type="match status" value="1"/>
</dbReference>
<dbReference type="InterPro" id="IPR001138">
    <property type="entry name" value="Zn2Cys6_DnaBD"/>
</dbReference>
<dbReference type="EMBL" id="JAULSR010000004">
    <property type="protein sequence ID" value="KAK0621447.1"/>
    <property type="molecule type" value="Genomic_DNA"/>
</dbReference>
<dbReference type="SMART" id="SM00066">
    <property type="entry name" value="GAL4"/>
    <property type="match status" value="1"/>
</dbReference>
<evidence type="ECO:0000313" key="5">
    <source>
        <dbReference type="Proteomes" id="UP001174934"/>
    </source>
</evidence>
<feature type="region of interest" description="Disordered" evidence="2">
    <location>
        <begin position="67"/>
        <end position="123"/>
    </location>
</feature>
<evidence type="ECO:0000313" key="4">
    <source>
        <dbReference type="EMBL" id="KAK0621447.1"/>
    </source>
</evidence>
<dbReference type="PROSITE" id="PS00463">
    <property type="entry name" value="ZN2_CY6_FUNGAL_1"/>
    <property type="match status" value="1"/>
</dbReference>
<dbReference type="InterPro" id="IPR036864">
    <property type="entry name" value="Zn2-C6_fun-type_DNA-bd_sf"/>
</dbReference>
<keyword evidence="1" id="KW-0539">Nucleus</keyword>
<evidence type="ECO:0000256" key="2">
    <source>
        <dbReference type="SAM" id="MobiDB-lite"/>
    </source>
</evidence>
<protein>
    <recommendedName>
        <fullName evidence="3">Zn(2)-C6 fungal-type domain-containing protein</fullName>
    </recommendedName>
</protein>
<sequence length="575" mass="63210">MVYCGKASQGCQSCRTRRIKCDKVRPQCSQCIRVSKTCPGYRDQLSLMFRDESTKVIQKAHAQWGVSELETGESSGSSPTSASPSGSTSSGSSSSSSSSSSTRSQTWVSESPRSKASTPLDGGALVMTQAPNEIFATKADGGIRFFLERYIVGHPDEPKASQDLQSIRWIHMPESQPIMAALGLASLANLTGDRELHIEARQKYGLALQSLAASIQNIQGMDLEVSIRSAVMLAIFEVIRGNVEPNATRTHIMGSAALLRSFLPKPGSPQVPGALRALLQLCFSMLVPCLVAGITLPDLFFHFVGLGDRMAPASDKPSAELIGIIARYVQLSAFMHSHALTDGRPKVAEVIQEILGLDAEFDTWERRQDGIWPFTEERGEDGFFPADGVLEGCYHVYTDMWTARVWNHYRWSRIMVNQMLLECVERFPASSLSLISAGQQEKSMDVMARLARDTLVSVPTHYRHPRLERYHRDRFDKTKGGAGMGAAGIPTLLFQIRVAGCAPSIPKHQWSWARDILQTIWADTGMMPAKTHAEFVSKARQRDPAEAATRVVLESSGGRDSVAPAYTHANMLWYG</sequence>
<name>A0AA39WU08_9PEZI</name>
<dbReference type="GO" id="GO:0000981">
    <property type="term" value="F:DNA-binding transcription factor activity, RNA polymerase II-specific"/>
    <property type="evidence" value="ECO:0007669"/>
    <property type="project" value="InterPro"/>
</dbReference>
<dbReference type="PANTHER" id="PTHR38791">
    <property type="entry name" value="ZN(II)2CYS6 TRANSCRIPTION FACTOR (EUROFUNG)-RELATED-RELATED"/>
    <property type="match status" value="1"/>
</dbReference>
<dbReference type="GO" id="GO:0008270">
    <property type="term" value="F:zinc ion binding"/>
    <property type="evidence" value="ECO:0007669"/>
    <property type="project" value="InterPro"/>
</dbReference>
<proteinExistence type="predicted"/>
<evidence type="ECO:0000259" key="3">
    <source>
        <dbReference type="PROSITE" id="PS50048"/>
    </source>
</evidence>